<evidence type="ECO:0000313" key="3">
    <source>
        <dbReference type="Proteomes" id="UP000032180"/>
    </source>
</evidence>
<feature type="compositionally biased region" description="Basic and acidic residues" evidence="1">
    <location>
        <begin position="47"/>
        <end position="57"/>
    </location>
</feature>
<protein>
    <submittedName>
        <fullName evidence="2">Uncharacterized protein</fullName>
    </submittedName>
</protein>
<evidence type="ECO:0000313" key="2">
    <source>
        <dbReference type="EnsemblPlants" id="LPERR01G28810.1"/>
    </source>
</evidence>
<reference evidence="2" key="3">
    <citation type="submission" date="2015-04" db="UniProtKB">
        <authorList>
            <consortium name="EnsemblPlants"/>
        </authorList>
    </citation>
    <scope>IDENTIFICATION</scope>
</reference>
<feature type="compositionally biased region" description="Low complexity" evidence="1">
    <location>
        <begin position="25"/>
        <end position="34"/>
    </location>
</feature>
<keyword evidence="3" id="KW-1185">Reference proteome</keyword>
<sequence length="340" mass="35995">MGGVSGGAARSERSGRRRRQRRSSTRSPAASTGRVGCDVAGSGEGSSLDHKGSRRSEVNAFKPQISGDTTRVCGAAPTVLPILIGEAEMAHGVVDRHSVSVPGSAPLSGRPSFTHMFLPPDGTILLDAEVERLAVRFMDMLKETKAAVCRLENVVLAAVAAGRAASDATATSEACKAVAAASGGCSPNGAAPSMPCKETDTTHEEVATGEACWPEVVVPSPPACRCGNWWCVDCQQLVQGGIDILPGTEQHQSCNLSLFRTMQVGSEEVKRNDDKVNGEELNASDDEVGVDIGGYAQDPNDDSDLQEIMQDPDGFEKSVKNLLDILQPDYPECLKRRKFI</sequence>
<reference evidence="2 3" key="1">
    <citation type="submission" date="2012-08" db="EMBL/GenBank/DDBJ databases">
        <title>Oryza genome evolution.</title>
        <authorList>
            <person name="Wing R.A."/>
        </authorList>
    </citation>
    <scope>NUCLEOTIDE SEQUENCE</scope>
</reference>
<organism evidence="2 3">
    <name type="scientific">Leersia perrieri</name>
    <dbReference type="NCBI Taxonomy" id="77586"/>
    <lineage>
        <taxon>Eukaryota</taxon>
        <taxon>Viridiplantae</taxon>
        <taxon>Streptophyta</taxon>
        <taxon>Embryophyta</taxon>
        <taxon>Tracheophyta</taxon>
        <taxon>Spermatophyta</taxon>
        <taxon>Magnoliopsida</taxon>
        <taxon>Liliopsida</taxon>
        <taxon>Poales</taxon>
        <taxon>Poaceae</taxon>
        <taxon>BOP clade</taxon>
        <taxon>Oryzoideae</taxon>
        <taxon>Oryzeae</taxon>
        <taxon>Oryzinae</taxon>
        <taxon>Leersia</taxon>
    </lineage>
</organism>
<accession>A0A0D9V6K1</accession>
<evidence type="ECO:0000256" key="1">
    <source>
        <dbReference type="SAM" id="MobiDB-lite"/>
    </source>
</evidence>
<feature type="region of interest" description="Disordered" evidence="1">
    <location>
        <begin position="1"/>
        <end position="63"/>
    </location>
</feature>
<dbReference type="Proteomes" id="UP000032180">
    <property type="component" value="Chromosome 1"/>
</dbReference>
<dbReference type="EnsemblPlants" id="LPERR01G28810.1">
    <property type="protein sequence ID" value="LPERR01G28810.1"/>
    <property type="gene ID" value="LPERR01G28810"/>
</dbReference>
<proteinExistence type="predicted"/>
<feature type="compositionally biased region" description="Basic residues" evidence="1">
    <location>
        <begin position="15"/>
        <end position="24"/>
    </location>
</feature>
<dbReference type="HOGENOM" id="CLU_817265_0_0_1"/>
<name>A0A0D9V6K1_9ORYZ</name>
<dbReference type="Gramene" id="LPERR01G28810.1">
    <property type="protein sequence ID" value="LPERR01G28810.1"/>
    <property type="gene ID" value="LPERR01G28810"/>
</dbReference>
<reference evidence="3" key="2">
    <citation type="submission" date="2013-12" db="EMBL/GenBank/DDBJ databases">
        <authorList>
            <person name="Yu Y."/>
            <person name="Lee S."/>
            <person name="de Baynast K."/>
            <person name="Wissotski M."/>
            <person name="Liu L."/>
            <person name="Talag J."/>
            <person name="Goicoechea J."/>
            <person name="Angelova A."/>
            <person name="Jetty R."/>
            <person name="Kudrna D."/>
            <person name="Golser W."/>
            <person name="Rivera L."/>
            <person name="Zhang J."/>
            <person name="Wing R."/>
        </authorList>
    </citation>
    <scope>NUCLEOTIDE SEQUENCE</scope>
</reference>
<dbReference type="AlphaFoldDB" id="A0A0D9V6K1"/>